<protein>
    <recommendedName>
        <fullName evidence="4">N-acetyltransferase domain-containing protein</fullName>
    </recommendedName>
</protein>
<evidence type="ECO:0000256" key="3">
    <source>
        <dbReference type="SAM" id="MobiDB-lite"/>
    </source>
</evidence>
<keyword evidence="2" id="KW-0012">Acyltransferase</keyword>
<dbReference type="EMBL" id="BMLF01000002">
    <property type="protein sequence ID" value="GGM01753.1"/>
    <property type="molecule type" value="Genomic_DNA"/>
</dbReference>
<sequence>MRRALPVARGSPGAGIEPAPGDASGGDIFGKRKRKALRRRAAFPVALSRPAVPAIPLGMQPVRLTPDDDMQAIHRLLSTAFAYMEDRIDPPSSLRRMTPSTFAEEARRKELWALLDPAPVACMVLTPRPGHLYLGKLAVAEDQRGRGIARLMLAHADARARALGLPALVLQTRVELTENHAAFTRLGFAETGRTAHAGYDRPTSVTFTRTVAQPEPAP</sequence>
<gene>
    <name evidence="5" type="ORF">GCM10011534_24460</name>
</gene>
<evidence type="ECO:0000313" key="5">
    <source>
        <dbReference type="EMBL" id="GGM01753.1"/>
    </source>
</evidence>
<dbReference type="InterPro" id="IPR050832">
    <property type="entry name" value="Bact_Acetyltransf"/>
</dbReference>
<dbReference type="InterPro" id="IPR016181">
    <property type="entry name" value="Acyl_CoA_acyltransferase"/>
</dbReference>
<accession>A0A917SXW9</accession>
<evidence type="ECO:0000256" key="2">
    <source>
        <dbReference type="ARBA" id="ARBA00023315"/>
    </source>
</evidence>
<dbReference type="GO" id="GO:0016747">
    <property type="term" value="F:acyltransferase activity, transferring groups other than amino-acyl groups"/>
    <property type="evidence" value="ECO:0007669"/>
    <property type="project" value="InterPro"/>
</dbReference>
<dbReference type="Proteomes" id="UP000649829">
    <property type="component" value="Unassembled WGS sequence"/>
</dbReference>
<dbReference type="CDD" id="cd04301">
    <property type="entry name" value="NAT_SF"/>
    <property type="match status" value="1"/>
</dbReference>
<keyword evidence="1" id="KW-0808">Transferase</keyword>
<dbReference type="AlphaFoldDB" id="A0A917SXW9"/>
<evidence type="ECO:0000256" key="1">
    <source>
        <dbReference type="ARBA" id="ARBA00022679"/>
    </source>
</evidence>
<comment type="caution">
    <text evidence="5">The sequence shown here is derived from an EMBL/GenBank/DDBJ whole genome shotgun (WGS) entry which is preliminary data.</text>
</comment>
<keyword evidence="6" id="KW-1185">Reference proteome</keyword>
<feature type="region of interest" description="Disordered" evidence="3">
    <location>
        <begin position="1"/>
        <end position="29"/>
    </location>
</feature>
<reference evidence="5" key="2">
    <citation type="submission" date="2020-09" db="EMBL/GenBank/DDBJ databases">
        <authorList>
            <person name="Sun Q."/>
            <person name="Zhou Y."/>
        </authorList>
    </citation>
    <scope>NUCLEOTIDE SEQUENCE</scope>
    <source>
        <strain evidence="5">CGMCC 1.6293</strain>
    </source>
</reference>
<evidence type="ECO:0000259" key="4">
    <source>
        <dbReference type="PROSITE" id="PS51186"/>
    </source>
</evidence>
<dbReference type="PANTHER" id="PTHR43877">
    <property type="entry name" value="AMINOALKYLPHOSPHONATE N-ACETYLTRANSFERASE-RELATED-RELATED"/>
    <property type="match status" value="1"/>
</dbReference>
<reference evidence="5" key="1">
    <citation type="journal article" date="2014" name="Int. J. Syst. Evol. Microbiol.">
        <title>Complete genome sequence of Corynebacterium casei LMG S-19264T (=DSM 44701T), isolated from a smear-ripened cheese.</title>
        <authorList>
            <consortium name="US DOE Joint Genome Institute (JGI-PGF)"/>
            <person name="Walter F."/>
            <person name="Albersmeier A."/>
            <person name="Kalinowski J."/>
            <person name="Ruckert C."/>
        </authorList>
    </citation>
    <scope>NUCLEOTIDE SEQUENCE</scope>
    <source>
        <strain evidence="5">CGMCC 1.6293</strain>
    </source>
</reference>
<name>A0A917SXW9_9RHOB</name>
<dbReference type="PROSITE" id="PS51186">
    <property type="entry name" value="GNAT"/>
    <property type="match status" value="1"/>
</dbReference>
<dbReference type="Pfam" id="PF00583">
    <property type="entry name" value="Acetyltransf_1"/>
    <property type="match status" value="1"/>
</dbReference>
<dbReference type="InterPro" id="IPR000182">
    <property type="entry name" value="GNAT_dom"/>
</dbReference>
<dbReference type="Gene3D" id="3.40.630.30">
    <property type="match status" value="1"/>
</dbReference>
<evidence type="ECO:0000313" key="6">
    <source>
        <dbReference type="Proteomes" id="UP000649829"/>
    </source>
</evidence>
<proteinExistence type="predicted"/>
<dbReference type="SUPFAM" id="SSF55729">
    <property type="entry name" value="Acyl-CoA N-acyltransferases (Nat)"/>
    <property type="match status" value="1"/>
</dbReference>
<organism evidence="5 6">
    <name type="scientific">Pseudooceanicola nanhaiensis</name>
    <dbReference type="NCBI Taxonomy" id="375761"/>
    <lineage>
        <taxon>Bacteria</taxon>
        <taxon>Pseudomonadati</taxon>
        <taxon>Pseudomonadota</taxon>
        <taxon>Alphaproteobacteria</taxon>
        <taxon>Rhodobacterales</taxon>
        <taxon>Paracoccaceae</taxon>
        <taxon>Pseudooceanicola</taxon>
    </lineage>
</organism>
<feature type="domain" description="N-acetyltransferase" evidence="4">
    <location>
        <begin position="60"/>
        <end position="212"/>
    </location>
</feature>